<dbReference type="EMBL" id="CAJVAS010000005">
    <property type="protein sequence ID" value="CAG7613875.1"/>
    <property type="molecule type" value="Genomic_DNA"/>
</dbReference>
<evidence type="ECO:0000313" key="2">
    <source>
        <dbReference type="EMBL" id="CAG7613875.1"/>
    </source>
</evidence>
<dbReference type="Proteomes" id="UP000693672">
    <property type="component" value="Unassembled WGS sequence"/>
</dbReference>
<feature type="transmembrane region" description="Helical" evidence="1">
    <location>
        <begin position="48"/>
        <end position="71"/>
    </location>
</feature>
<proteinExistence type="predicted"/>
<keyword evidence="1" id="KW-1133">Transmembrane helix</keyword>
<name>A0A916JYG2_9BACL</name>
<evidence type="ECO:0000313" key="3">
    <source>
        <dbReference type="Proteomes" id="UP000693672"/>
    </source>
</evidence>
<evidence type="ECO:0000256" key="1">
    <source>
        <dbReference type="SAM" id="Phobius"/>
    </source>
</evidence>
<gene>
    <name evidence="2" type="ORF">PAESOLCIP111_01654</name>
</gene>
<reference evidence="2" key="1">
    <citation type="submission" date="2021-06" db="EMBL/GenBank/DDBJ databases">
        <authorList>
            <person name="Criscuolo A."/>
        </authorList>
    </citation>
    <scope>NUCLEOTIDE SEQUENCE</scope>
    <source>
        <strain evidence="2">CIP111600</strain>
    </source>
</reference>
<organism evidence="2 3">
    <name type="scientific">Paenibacillus solanacearum</name>
    <dbReference type="NCBI Taxonomy" id="2048548"/>
    <lineage>
        <taxon>Bacteria</taxon>
        <taxon>Bacillati</taxon>
        <taxon>Bacillota</taxon>
        <taxon>Bacilli</taxon>
        <taxon>Bacillales</taxon>
        <taxon>Paenibacillaceae</taxon>
        <taxon>Paenibacillus</taxon>
    </lineage>
</organism>
<keyword evidence="1" id="KW-0472">Membrane</keyword>
<dbReference type="AlphaFoldDB" id="A0A916JYG2"/>
<keyword evidence="3" id="KW-1185">Reference proteome</keyword>
<comment type="caution">
    <text evidence="2">The sequence shown here is derived from an EMBL/GenBank/DDBJ whole genome shotgun (WGS) entry which is preliminary data.</text>
</comment>
<accession>A0A916JYG2</accession>
<protein>
    <submittedName>
        <fullName evidence="2">Uncharacterized protein</fullName>
    </submittedName>
</protein>
<keyword evidence="1" id="KW-0812">Transmembrane</keyword>
<sequence>MTVAGPRRIRTGFPFNPRACMIRKPGHPNSSIQFPKLPHSQPCPGRTASYFCAICFMTCFDFSMFGAFAGIKA</sequence>